<gene>
    <name evidence="2" type="ORF">MBSD_0619</name>
</gene>
<evidence type="ECO:0000256" key="1">
    <source>
        <dbReference type="SAM" id="MobiDB-lite"/>
    </source>
</evidence>
<name>A0A0S6YYH0_9GAMM</name>
<sequence length="154" mass="15441">MSAAAPSATAADMPTRPPSAQSIIAAHSAPDCVTSASPPGCGRATAKVAFRPTCGRTTPKLFGPSRRTPPSRAMRSTRACRSRPLSSLSAKPPLSTAAAGMRARTQSPTTCSTASAGTAITARSTGRGSACSEGKQGRPDSSARRGLTANTSPA</sequence>
<accession>A0A0S6YYH0</accession>
<dbReference type="EMBL" id="DF952378">
    <property type="protein sequence ID" value="GAN44099.1"/>
    <property type="molecule type" value="Genomic_DNA"/>
</dbReference>
<organism evidence="2">
    <name type="scientific">Mizugakiibacter sediminis</name>
    <dbReference type="NCBI Taxonomy" id="1475481"/>
    <lineage>
        <taxon>Bacteria</taxon>
        <taxon>Pseudomonadati</taxon>
        <taxon>Pseudomonadota</taxon>
        <taxon>Gammaproteobacteria</taxon>
        <taxon>Lysobacterales</taxon>
        <taxon>Rhodanobacteraceae</taxon>
        <taxon>Mizugakiibacter</taxon>
    </lineage>
</organism>
<proteinExistence type="predicted"/>
<evidence type="ECO:0000313" key="2">
    <source>
        <dbReference type="EMBL" id="GAN44099.1"/>
    </source>
</evidence>
<feature type="compositionally biased region" description="Low complexity" evidence="1">
    <location>
        <begin position="1"/>
        <end position="14"/>
    </location>
</feature>
<feature type="region of interest" description="Disordered" evidence="1">
    <location>
        <begin position="52"/>
        <end position="154"/>
    </location>
</feature>
<dbReference type="AlphaFoldDB" id="A0A0S6YYH0"/>
<reference evidence="2" key="1">
    <citation type="submission" date="2015-03" db="EMBL/GenBank/DDBJ databases">
        <title>Draft genome sequence of Mizugakiibacter sediminis skMP5.</title>
        <authorList>
            <person name="Watanabe T."/>
            <person name="Kojima H."/>
            <person name="Fukui M."/>
        </authorList>
    </citation>
    <scope>NUCLEOTIDE SEQUENCE</scope>
    <source>
        <strain evidence="2">SkMP5</strain>
    </source>
</reference>
<feature type="compositionally biased region" description="Polar residues" evidence="1">
    <location>
        <begin position="104"/>
        <end position="127"/>
    </location>
</feature>
<protein>
    <submittedName>
        <fullName evidence="2">Uncharacterized protein</fullName>
    </submittedName>
</protein>
<feature type="region of interest" description="Disordered" evidence="1">
    <location>
        <begin position="1"/>
        <end position="20"/>
    </location>
</feature>
<dbReference type="HOGENOM" id="CLU_1702255_0_0_6"/>
<feature type="compositionally biased region" description="Low complexity" evidence="1">
    <location>
        <begin position="84"/>
        <end position="99"/>
    </location>
</feature>